<dbReference type="EMBL" id="AJWZ01009127">
    <property type="protein sequence ID" value="EKC52190.1"/>
    <property type="molecule type" value="Genomic_DNA"/>
</dbReference>
<dbReference type="SUPFAM" id="SSF53335">
    <property type="entry name" value="S-adenosyl-L-methionine-dependent methyltransferases"/>
    <property type="match status" value="1"/>
</dbReference>
<proteinExistence type="predicted"/>
<reference evidence="1" key="1">
    <citation type="journal article" date="2013" name="Environ. Microbiol.">
        <title>Microbiota from the distal guts of lean and obese adolescents exhibit partial functional redundancy besides clear differences in community structure.</title>
        <authorList>
            <person name="Ferrer M."/>
            <person name="Ruiz A."/>
            <person name="Lanza F."/>
            <person name="Haange S.B."/>
            <person name="Oberbach A."/>
            <person name="Till H."/>
            <person name="Bargiela R."/>
            <person name="Campoy C."/>
            <person name="Segura M.T."/>
            <person name="Richter M."/>
            <person name="von Bergen M."/>
            <person name="Seifert J."/>
            <person name="Suarez A."/>
        </authorList>
    </citation>
    <scope>NUCLEOTIDE SEQUENCE</scope>
</reference>
<comment type="caution">
    <text evidence="1">The sequence shown here is derived from an EMBL/GenBank/DDBJ whole genome shotgun (WGS) entry which is preliminary data.</text>
</comment>
<accession>K1SEX7</accession>
<dbReference type="Gene3D" id="3.40.50.150">
    <property type="entry name" value="Vaccinia Virus protein VP39"/>
    <property type="match status" value="1"/>
</dbReference>
<sequence length="112" mass="13599">MEEDDKVMEKEQNELSENLNHWDYIDRYSRWMYHTYQAYINDGDRIFDVGAGMGRMVKFYINRAAQITATDIFQSQVDYMNERFRRYTNFNAVLWDIMKDEVGDYKGKYDTV</sequence>
<dbReference type="InterPro" id="IPR029063">
    <property type="entry name" value="SAM-dependent_MTases_sf"/>
</dbReference>
<name>K1SEX7_9ZZZZ</name>
<organism evidence="1">
    <name type="scientific">human gut metagenome</name>
    <dbReference type="NCBI Taxonomy" id="408170"/>
    <lineage>
        <taxon>unclassified sequences</taxon>
        <taxon>metagenomes</taxon>
        <taxon>organismal metagenomes</taxon>
    </lineage>
</organism>
<evidence type="ECO:0000313" key="1">
    <source>
        <dbReference type="EMBL" id="EKC52190.1"/>
    </source>
</evidence>
<gene>
    <name evidence="1" type="ORF">OBE_13214</name>
</gene>
<dbReference type="AlphaFoldDB" id="K1SEX7"/>
<protein>
    <submittedName>
        <fullName evidence="1">Uncharacterized protein</fullName>
    </submittedName>
</protein>
<feature type="non-terminal residue" evidence="1">
    <location>
        <position position="112"/>
    </location>
</feature>